<dbReference type="EMBL" id="JAACQH010000013">
    <property type="protein sequence ID" value="NCS90982.1"/>
    <property type="molecule type" value="Genomic_DNA"/>
</dbReference>
<reference evidence="1" key="1">
    <citation type="submission" date="2019-11" db="EMBL/GenBank/DDBJ databases">
        <title>Lipid analysis of CO2-rich subsurface aquifers suggests an autotrophy-based deep biosphere with lysolipids enriched in CPR bacteria.</title>
        <authorList>
            <person name="Probst A.J."/>
            <person name="Elling F.J."/>
            <person name="Castelle C.J."/>
            <person name="Zhu Q."/>
            <person name="Elvert M."/>
            <person name="Birarda G."/>
            <person name="Holman H.-Y."/>
            <person name="Lane K.R."/>
            <person name="Ladd B."/>
            <person name="Ryan M.C."/>
            <person name="Woyke T."/>
            <person name="Hinrichs K.-U."/>
            <person name="Banfield J.F."/>
        </authorList>
    </citation>
    <scope>NUCLEOTIDE SEQUENCE</scope>
    <source>
        <strain evidence="1">CG_2015-01_33_1645</strain>
        <strain evidence="2">CG_2015-04_33_537</strain>
    </source>
</reference>
<evidence type="ECO:0000313" key="2">
    <source>
        <dbReference type="EMBL" id="NCS90982.1"/>
    </source>
</evidence>
<dbReference type="EMBL" id="JAACVF010000016">
    <property type="protein sequence ID" value="NCN64588.1"/>
    <property type="molecule type" value="Genomic_DNA"/>
</dbReference>
<name>A0A8J7YVI3_9ARCH</name>
<comment type="caution">
    <text evidence="1">The sequence shown here is derived from an EMBL/GenBank/DDBJ whole genome shotgun (WGS) entry which is preliminary data.</text>
</comment>
<protein>
    <submittedName>
        <fullName evidence="1">Uncharacterized protein</fullName>
    </submittedName>
</protein>
<dbReference type="Proteomes" id="UP000738826">
    <property type="component" value="Unassembled WGS sequence"/>
</dbReference>
<sequence length="58" mass="6840">METVTLDVVNRNLKHIMKEIAEIKEYMVDIDTILTYDDMQSLREAENDLIKGKTKRLN</sequence>
<organism evidence="1 3">
    <name type="scientific">Candidatus Altarchaeum hamiconexum</name>
    <dbReference type="NCBI Taxonomy" id="1803513"/>
    <lineage>
        <taxon>Archaea</taxon>
        <taxon>Candidatus Altarchaeota</taxon>
        <taxon>Candidatus Altiarchaeia</taxon>
        <taxon>Candidatus Altarchaeales</taxon>
        <taxon>Candidatus Altarchaeaceae</taxon>
        <taxon>Candidatus Altarchaeum</taxon>
    </lineage>
</organism>
<accession>A0A8J7YVI3</accession>
<evidence type="ECO:0000313" key="3">
    <source>
        <dbReference type="Proteomes" id="UP000768163"/>
    </source>
</evidence>
<gene>
    <name evidence="2" type="ORF">GW779_00955</name>
    <name evidence="1" type="ORF">GW910_00695</name>
</gene>
<evidence type="ECO:0000313" key="1">
    <source>
        <dbReference type="EMBL" id="NCN64588.1"/>
    </source>
</evidence>
<dbReference type="AlphaFoldDB" id="A0A8J7YVI3"/>
<proteinExistence type="predicted"/>
<dbReference type="Proteomes" id="UP000768163">
    <property type="component" value="Unassembled WGS sequence"/>
</dbReference>